<evidence type="ECO:0000256" key="1">
    <source>
        <dbReference type="PROSITE-ProRule" id="PRU00047"/>
    </source>
</evidence>
<dbReference type="Gene3D" id="4.10.60.10">
    <property type="entry name" value="Zinc finger, CCHC-type"/>
    <property type="match status" value="1"/>
</dbReference>
<evidence type="ECO:0000256" key="2">
    <source>
        <dbReference type="SAM" id="MobiDB-lite"/>
    </source>
</evidence>
<gene>
    <name evidence="4" type="ORF">FCM35_KLT09596</name>
</gene>
<feature type="compositionally biased region" description="Polar residues" evidence="2">
    <location>
        <begin position="757"/>
        <end position="779"/>
    </location>
</feature>
<keyword evidence="5" id="KW-1185">Reference proteome</keyword>
<dbReference type="SMART" id="SM00343">
    <property type="entry name" value="ZnF_C2HC"/>
    <property type="match status" value="2"/>
</dbReference>
<dbReference type="OrthoDB" id="694475at2759"/>
<sequence length="894" mass="101438">MSDPLATRVATRLATRRRTELAICRRKEEIATFRQASYAEVLSRAIAEEKAKEERQLHIVLHQQPLNALGNQHDTNQTPQRREETINGQPKKKQGRNETTASETRTDEEQGWVEVRRKRPHKPKTNPLASLYRCKEELLSQGRCFRCLEKGHRRFQCVGNLRCLKCRKVGHTARNCTQIIQPHQETRQRNINAQPPPEPHRIIKRPPNTETITLPNNPEGETHTILVQPQKETSFLLVETHTPQKETRFLLVETHTPQQTEQRVQTTAMDPLANWETMRMTDPAYLQGNRVQEMRVFLSPRRDLHPSTEFLQRSAIVMTGPNENDLQLRHKLQHKLAYHFHCHPRQFRIGKIPSSTGDLLAIFPNIEMKNQAVDTCLFQLGPGVQVQLVAWTRETGMVYDPTTHKVRLRLHDVPFHFWNWDHLAEMVGGFGTLEKFAPVFDNDNFDELRVLVGCHHPIQIPPYLTASQNDHSVTIQVEIEGWIHNEVLIMDPTYNGGERSDDNNYNEQRDEAHYWEAQWRNNVRGARLDSYDSRQSSGPVTRFNRRGRPDMGGEPVQEVLEKTGLNRTGEEQTGITSILIQTGNRRLLCVQKPNEIQISVRGINGEVSTIKLVKYGRDTLEQLGMYYAIFSEITNLKMTGTASLQLEEEARDQSGVTTQLTLPLLEIKESPLIHSPRPLFLQLEESPITTGNMNRAQENPRPRDSSDQGQQGAWPGDKGKGAPAETEAQTEVHPSENSNRTQGPGPKETQLPAGAAGQTQHNTNSDGIQTELQTQQQIGSHPHTAVTVGDEQEGPLPGFPGPPMFKNRRSPRLERKYNGVYTTPEERARRVTRPDSAPLTTTKPKKKKYAICQAQLEYFRSYGPLSKDQAGLVLMAAGVQPNGDMGDQPGVLAV</sequence>
<evidence type="ECO:0000259" key="3">
    <source>
        <dbReference type="PROSITE" id="PS50158"/>
    </source>
</evidence>
<dbReference type="AlphaFoldDB" id="A0A833VHL1"/>
<feature type="region of interest" description="Disordered" evidence="2">
    <location>
        <begin position="691"/>
        <end position="815"/>
    </location>
</feature>
<keyword evidence="1" id="KW-0862">Zinc</keyword>
<evidence type="ECO:0000313" key="5">
    <source>
        <dbReference type="Proteomes" id="UP000623129"/>
    </source>
</evidence>
<dbReference type="PROSITE" id="PS50158">
    <property type="entry name" value="ZF_CCHC"/>
    <property type="match status" value="1"/>
</dbReference>
<dbReference type="InterPro" id="IPR036875">
    <property type="entry name" value="Znf_CCHC_sf"/>
</dbReference>
<feature type="region of interest" description="Disordered" evidence="2">
    <location>
        <begin position="190"/>
        <end position="220"/>
    </location>
</feature>
<dbReference type="EMBL" id="SWLB01000002">
    <property type="protein sequence ID" value="KAF3340752.1"/>
    <property type="molecule type" value="Genomic_DNA"/>
</dbReference>
<dbReference type="GO" id="GO:0003676">
    <property type="term" value="F:nucleic acid binding"/>
    <property type="evidence" value="ECO:0007669"/>
    <property type="project" value="InterPro"/>
</dbReference>
<protein>
    <submittedName>
        <fullName evidence="4">Zinc knuckle</fullName>
    </submittedName>
</protein>
<keyword evidence="1" id="KW-0479">Metal-binding</keyword>
<dbReference type="GO" id="GO:0008270">
    <property type="term" value="F:zinc ion binding"/>
    <property type="evidence" value="ECO:0007669"/>
    <property type="project" value="UniProtKB-KW"/>
</dbReference>
<dbReference type="Proteomes" id="UP000623129">
    <property type="component" value="Unassembled WGS sequence"/>
</dbReference>
<reference evidence="4" key="1">
    <citation type="submission" date="2020-01" db="EMBL/GenBank/DDBJ databases">
        <title>Genome sequence of Kobresia littledalei, the first chromosome-level genome in the family Cyperaceae.</title>
        <authorList>
            <person name="Qu G."/>
        </authorList>
    </citation>
    <scope>NUCLEOTIDE SEQUENCE</scope>
    <source>
        <strain evidence="4">C.B.Clarke</strain>
        <tissue evidence="4">Leaf</tissue>
    </source>
</reference>
<dbReference type="SUPFAM" id="SSF57756">
    <property type="entry name" value="Retrovirus zinc finger-like domains"/>
    <property type="match status" value="1"/>
</dbReference>
<accession>A0A833VHL1</accession>
<name>A0A833VHL1_9POAL</name>
<feature type="compositionally biased region" description="Polar residues" evidence="2">
    <location>
        <begin position="64"/>
        <end position="79"/>
    </location>
</feature>
<feature type="domain" description="CCHC-type" evidence="3">
    <location>
        <begin position="162"/>
        <end position="178"/>
    </location>
</feature>
<proteinExistence type="predicted"/>
<organism evidence="4 5">
    <name type="scientific">Carex littledalei</name>
    <dbReference type="NCBI Taxonomy" id="544730"/>
    <lineage>
        <taxon>Eukaryota</taxon>
        <taxon>Viridiplantae</taxon>
        <taxon>Streptophyta</taxon>
        <taxon>Embryophyta</taxon>
        <taxon>Tracheophyta</taxon>
        <taxon>Spermatophyta</taxon>
        <taxon>Magnoliopsida</taxon>
        <taxon>Liliopsida</taxon>
        <taxon>Poales</taxon>
        <taxon>Cyperaceae</taxon>
        <taxon>Cyperoideae</taxon>
        <taxon>Cariceae</taxon>
        <taxon>Carex</taxon>
        <taxon>Carex subgen. Euthyceras</taxon>
    </lineage>
</organism>
<evidence type="ECO:0000313" key="4">
    <source>
        <dbReference type="EMBL" id="KAF3340752.1"/>
    </source>
</evidence>
<keyword evidence="1" id="KW-0863">Zinc-finger</keyword>
<comment type="caution">
    <text evidence="4">The sequence shown here is derived from an EMBL/GenBank/DDBJ whole genome shotgun (WGS) entry which is preliminary data.</text>
</comment>
<feature type="region of interest" description="Disordered" evidence="2">
    <location>
        <begin position="64"/>
        <end position="111"/>
    </location>
</feature>
<feature type="region of interest" description="Disordered" evidence="2">
    <location>
        <begin position="530"/>
        <end position="554"/>
    </location>
</feature>
<dbReference type="InterPro" id="IPR001878">
    <property type="entry name" value="Znf_CCHC"/>
</dbReference>